<dbReference type="Pfam" id="PF02624">
    <property type="entry name" value="YcaO"/>
    <property type="match status" value="1"/>
</dbReference>
<feature type="domain" description="YcaO" evidence="2">
    <location>
        <begin position="240"/>
        <end position="627"/>
    </location>
</feature>
<name>A0A343THG2_9EURY</name>
<feature type="region of interest" description="Disordered" evidence="1">
    <location>
        <begin position="295"/>
        <end position="355"/>
    </location>
</feature>
<dbReference type="OrthoDB" id="7433at2157"/>
<dbReference type="GeneID" id="37877241"/>
<accession>A0A343THG2</accession>
<dbReference type="KEGG" id="hdf:AArcSl_0896"/>
<dbReference type="Proteomes" id="UP000263012">
    <property type="component" value="Chromosome"/>
</dbReference>
<keyword evidence="3" id="KW-0687">Ribonucleoprotein</keyword>
<reference evidence="4" key="1">
    <citation type="submission" date="2017-11" db="EMBL/GenBank/DDBJ databases">
        <title>Phenotypic and genomic properties of facultatively anaerobic sulfur-reducing natronoarchaea from hypersaline soda lakes.</title>
        <authorList>
            <person name="Sorokin D.Y."/>
            <person name="Kublanov I.V."/>
            <person name="Roman P."/>
            <person name="Sinninghe Damste J.S."/>
            <person name="Golyshin P.N."/>
            <person name="Rojo D."/>
            <person name="Ciordia S."/>
            <person name="Mena M.D.C."/>
            <person name="Ferrer M."/>
            <person name="Messina E."/>
            <person name="Smedile F."/>
            <person name="La Spada G."/>
            <person name="La Cono V."/>
            <person name="Yakimov M.M."/>
        </authorList>
    </citation>
    <scope>NUCLEOTIDE SEQUENCE [LARGE SCALE GENOMIC DNA]</scope>
    <source>
        <strain evidence="4">AArc-Sl</strain>
    </source>
</reference>
<dbReference type="PANTHER" id="PTHR37809">
    <property type="entry name" value="RIBOSOMAL PROTEIN S12 METHYLTHIOTRANSFERASE ACCESSORY FACTOR YCAO"/>
    <property type="match status" value="1"/>
</dbReference>
<proteinExistence type="predicted"/>
<keyword evidence="4" id="KW-1185">Reference proteome</keyword>
<dbReference type="PROSITE" id="PS51664">
    <property type="entry name" value="YCAO"/>
    <property type="match status" value="1"/>
</dbReference>
<sequence length="627" mass="66091">MDIAVVGDGPAADAAEAGLADVDANVFAVEASLLDGFDRAIVVGTAGDDVFETADAALDRWIAVEIGGLGGHPLAEIDAAVTLFDRACYDCLRTRVAAGSAEPVETARGVRSAVRYAGAAAARRLIRALSGDDLGDTVLEEPGGERRLLPAPGCECTEPDEPQVDAVDRRVVLPDSTSAAGEAGPPLEDALGRAERAVDDRIGPVSQVGERESFPIPYYVAAAADTREFSDARAAEFAGGADTDWNRAFMKALGEGLERYCAGVYRGDGFRTATTATLREEAGERVVAPEAFVTPEGYRQGSDDGDDAAVDETDEGDSRPWVRGTILDAKAETRGESGTEGETEQANEGSDESSAWLPAESVFYPPVERRLKPAITTGLGLGNSTSEAVLSGLYEVLERDATMLAWYSTFDPLELEYDGELADLRKRARAESLAVSTLLVTQDVDVPVVAAAVHRDPAACSIPVDTGSDDWPAFAAGSGAALDPVAAARSALSEALQNWTELRAMGPERADEQGGAIGRYAGFPAEVQAFVDADASVPAETLGEPELSGRAELQAVLERLETEGLGAYAARTTTRDVAALGFEGVRVVVPEAQPLFTGDPFFGERARAVPETMGFEPRLDREYHPFP</sequence>
<dbReference type="RefSeq" id="WP_119815617.1">
    <property type="nucleotide sequence ID" value="NZ_CP025066.1"/>
</dbReference>
<evidence type="ECO:0000259" key="2">
    <source>
        <dbReference type="PROSITE" id="PS51664"/>
    </source>
</evidence>
<evidence type="ECO:0000313" key="3">
    <source>
        <dbReference type="EMBL" id="AUX08534.1"/>
    </source>
</evidence>
<evidence type="ECO:0000256" key="1">
    <source>
        <dbReference type="SAM" id="MobiDB-lite"/>
    </source>
</evidence>
<dbReference type="EMBL" id="CP025066">
    <property type="protein sequence ID" value="AUX08534.1"/>
    <property type="molecule type" value="Genomic_DNA"/>
</dbReference>
<gene>
    <name evidence="3" type="primary">ycaO</name>
    <name evidence="3" type="ORF">AArcSl_0896</name>
</gene>
<dbReference type="GO" id="GO:0005840">
    <property type="term" value="C:ribosome"/>
    <property type="evidence" value="ECO:0007669"/>
    <property type="project" value="UniProtKB-KW"/>
</dbReference>
<feature type="compositionally biased region" description="Acidic residues" evidence="1">
    <location>
        <begin position="303"/>
        <end position="315"/>
    </location>
</feature>
<keyword evidence="3" id="KW-0808">Transferase</keyword>
<dbReference type="Gene3D" id="3.30.1330.230">
    <property type="match status" value="1"/>
</dbReference>
<protein>
    <submittedName>
        <fullName evidence="3">Ribosomal protein S12 methylthiotransferase accessory factor</fullName>
    </submittedName>
</protein>
<organism evidence="3 4">
    <name type="scientific">Halalkaliarchaeum desulfuricum</name>
    <dbReference type="NCBI Taxonomy" id="2055893"/>
    <lineage>
        <taxon>Archaea</taxon>
        <taxon>Methanobacteriati</taxon>
        <taxon>Methanobacteriota</taxon>
        <taxon>Stenosarchaea group</taxon>
        <taxon>Halobacteria</taxon>
        <taxon>Halobacteriales</taxon>
        <taxon>Haloferacaceae</taxon>
        <taxon>Halalkaliarchaeum</taxon>
    </lineage>
</organism>
<dbReference type="InterPro" id="IPR003776">
    <property type="entry name" value="YcaO-like_dom"/>
</dbReference>
<dbReference type="GO" id="GO:0016740">
    <property type="term" value="F:transferase activity"/>
    <property type="evidence" value="ECO:0007669"/>
    <property type="project" value="UniProtKB-KW"/>
</dbReference>
<evidence type="ECO:0000313" key="4">
    <source>
        <dbReference type="Proteomes" id="UP000263012"/>
    </source>
</evidence>
<feature type="compositionally biased region" description="Acidic residues" evidence="1">
    <location>
        <begin position="339"/>
        <end position="351"/>
    </location>
</feature>
<dbReference type="AlphaFoldDB" id="A0A343THG2"/>
<keyword evidence="3" id="KW-0689">Ribosomal protein</keyword>
<dbReference type="PANTHER" id="PTHR37809:SF1">
    <property type="entry name" value="RIBOSOMAL PROTEIN S12 METHYLTHIOTRANSFERASE ACCESSORY FACTOR YCAO"/>
    <property type="match status" value="1"/>
</dbReference>